<keyword evidence="6" id="KW-0804">Transcription</keyword>
<dbReference type="GO" id="GO:0005634">
    <property type="term" value="C:nucleus"/>
    <property type="evidence" value="ECO:0007669"/>
    <property type="project" value="TreeGrafter"/>
</dbReference>
<evidence type="ECO:0000256" key="3">
    <source>
        <dbReference type="ARBA" id="ARBA00022902"/>
    </source>
</evidence>
<dbReference type="SMART" id="SM00353">
    <property type="entry name" value="HLH"/>
    <property type="match status" value="1"/>
</dbReference>
<comment type="caution">
    <text evidence="10">The sequence shown here is derived from an EMBL/GenBank/DDBJ whole genome shotgun (WGS) entry which is preliminary data.</text>
</comment>
<dbReference type="PANTHER" id="PTHR19290:SF134">
    <property type="entry name" value="NEUROGENIC DIFFERENTIATION FACTOR 1"/>
    <property type="match status" value="1"/>
</dbReference>
<sequence>MPTKIPREEEQRQLKQLELEIKYHEGLECTKENNHYHHSVPMTTTKKITAPNDIKIPKKRGPKKKQMTPARVARFKVRRIKANGRERERMKGLNEQLEVLRDTIPCFSLSQKLSKIETLRLAKNYIEALGEMIQNDRIPDNTHFAQLLCKGLSPNTMNLVAATLCLNPRILQQQQQQQQGHSFSANMITMDETYMLSSVHPRVRNPLEFINLKKAGHHEPKTKNLNNLTSESEDDGMLCSSSSFDQTSSYGNEATTSSIEEVSPTRHMIVPEPSHTYSNEFYPDEHQQFLLNNQQFYPPPTIMSQHHPHHNFYYPTHF</sequence>
<dbReference type="GO" id="GO:0061564">
    <property type="term" value="P:axon development"/>
    <property type="evidence" value="ECO:0007669"/>
    <property type="project" value="TreeGrafter"/>
</dbReference>
<dbReference type="GO" id="GO:0046983">
    <property type="term" value="F:protein dimerization activity"/>
    <property type="evidence" value="ECO:0007669"/>
    <property type="project" value="InterPro"/>
</dbReference>
<evidence type="ECO:0000256" key="5">
    <source>
        <dbReference type="ARBA" id="ARBA00023125"/>
    </source>
</evidence>
<keyword evidence="2" id="KW-0221">Differentiation</keyword>
<keyword evidence="4" id="KW-0805">Transcription regulation</keyword>
<proteinExistence type="predicted"/>
<evidence type="ECO:0000313" key="11">
    <source>
        <dbReference type="Proteomes" id="UP000663828"/>
    </source>
</evidence>
<dbReference type="GO" id="GO:0000981">
    <property type="term" value="F:DNA-binding transcription factor activity, RNA polymerase II-specific"/>
    <property type="evidence" value="ECO:0007669"/>
    <property type="project" value="TreeGrafter"/>
</dbReference>
<feature type="region of interest" description="Disordered" evidence="8">
    <location>
        <begin position="219"/>
        <end position="261"/>
    </location>
</feature>
<name>A0A816EK75_ADIRI</name>
<evidence type="ECO:0000256" key="7">
    <source>
        <dbReference type="ARBA" id="ARBA00023242"/>
    </source>
</evidence>
<dbReference type="Proteomes" id="UP000663828">
    <property type="component" value="Unassembled WGS sequence"/>
</dbReference>
<evidence type="ECO:0000313" key="10">
    <source>
        <dbReference type="EMBL" id="CAF1649068.1"/>
    </source>
</evidence>
<protein>
    <recommendedName>
        <fullName evidence="9">BHLH domain-containing protein</fullName>
    </recommendedName>
</protein>
<dbReference type="InterPro" id="IPR036638">
    <property type="entry name" value="HLH_DNA-bd_sf"/>
</dbReference>
<dbReference type="PANTHER" id="PTHR19290">
    <property type="entry name" value="BASIC HELIX-LOOP-HELIX PROTEIN NEUROGENIN-RELATED"/>
    <property type="match status" value="1"/>
</dbReference>
<evidence type="ECO:0000256" key="1">
    <source>
        <dbReference type="ARBA" id="ARBA00022473"/>
    </source>
</evidence>
<dbReference type="PROSITE" id="PS50888">
    <property type="entry name" value="BHLH"/>
    <property type="match status" value="1"/>
</dbReference>
<feature type="domain" description="BHLH" evidence="9">
    <location>
        <begin position="77"/>
        <end position="129"/>
    </location>
</feature>
<evidence type="ECO:0000256" key="8">
    <source>
        <dbReference type="SAM" id="MobiDB-lite"/>
    </source>
</evidence>
<reference evidence="10" key="1">
    <citation type="submission" date="2021-02" db="EMBL/GenBank/DDBJ databases">
        <authorList>
            <person name="Nowell W R."/>
        </authorList>
    </citation>
    <scope>NUCLEOTIDE SEQUENCE</scope>
</reference>
<organism evidence="10 11">
    <name type="scientific">Adineta ricciae</name>
    <name type="common">Rotifer</name>
    <dbReference type="NCBI Taxonomy" id="249248"/>
    <lineage>
        <taxon>Eukaryota</taxon>
        <taxon>Metazoa</taxon>
        <taxon>Spiralia</taxon>
        <taxon>Gnathifera</taxon>
        <taxon>Rotifera</taxon>
        <taxon>Eurotatoria</taxon>
        <taxon>Bdelloidea</taxon>
        <taxon>Adinetida</taxon>
        <taxon>Adinetidae</taxon>
        <taxon>Adineta</taxon>
    </lineage>
</organism>
<gene>
    <name evidence="10" type="ORF">XAT740_LOCUS54630</name>
</gene>
<dbReference type="GO" id="GO:0045944">
    <property type="term" value="P:positive regulation of transcription by RNA polymerase II"/>
    <property type="evidence" value="ECO:0007669"/>
    <property type="project" value="TreeGrafter"/>
</dbReference>
<dbReference type="GO" id="GO:0007423">
    <property type="term" value="P:sensory organ development"/>
    <property type="evidence" value="ECO:0007669"/>
    <property type="project" value="TreeGrafter"/>
</dbReference>
<dbReference type="Pfam" id="PF00010">
    <property type="entry name" value="HLH"/>
    <property type="match status" value="1"/>
</dbReference>
<accession>A0A816EK75</accession>
<dbReference type="InterPro" id="IPR011598">
    <property type="entry name" value="bHLH_dom"/>
</dbReference>
<dbReference type="InterPro" id="IPR022575">
    <property type="entry name" value="NeuroD_DUF"/>
</dbReference>
<dbReference type="EMBL" id="CAJNOR010009883">
    <property type="protein sequence ID" value="CAF1649068.1"/>
    <property type="molecule type" value="Genomic_DNA"/>
</dbReference>
<evidence type="ECO:0000256" key="2">
    <source>
        <dbReference type="ARBA" id="ARBA00022782"/>
    </source>
</evidence>
<evidence type="ECO:0000256" key="6">
    <source>
        <dbReference type="ARBA" id="ARBA00023163"/>
    </source>
</evidence>
<dbReference type="GO" id="GO:0070888">
    <property type="term" value="F:E-box binding"/>
    <property type="evidence" value="ECO:0007669"/>
    <property type="project" value="TreeGrafter"/>
</dbReference>
<dbReference type="AlphaFoldDB" id="A0A816EK75"/>
<evidence type="ECO:0000256" key="4">
    <source>
        <dbReference type="ARBA" id="ARBA00023015"/>
    </source>
</evidence>
<dbReference type="SUPFAM" id="SSF47459">
    <property type="entry name" value="HLH, helix-loop-helix DNA-binding domain"/>
    <property type="match status" value="1"/>
</dbReference>
<keyword evidence="7" id="KW-0539">Nucleus</keyword>
<keyword evidence="5" id="KW-0238">DNA-binding</keyword>
<feature type="compositionally biased region" description="Polar residues" evidence="8">
    <location>
        <begin position="239"/>
        <end position="260"/>
    </location>
</feature>
<keyword evidence="11" id="KW-1185">Reference proteome</keyword>
<evidence type="ECO:0000259" key="9">
    <source>
        <dbReference type="PROSITE" id="PS50888"/>
    </source>
</evidence>
<keyword evidence="1" id="KW-0217">Developmental protein</keyword>
<dbReference type="Gene3D" id="4.10.280.10">
    <property type="entry name" value="Helix-loop-helix DNA-binding domain"/>
    <property type="match status" value="1"/>
</dbReference>
<dbReference type="Pfam" id="PF12533">
    <property type="entry name" value="Neuro_bHLH"/>
    <property type="match status" value="1"/>
</dbReference>
<keyword evidence="3" id="KW-0524">Neurogenesis</keyword>
<dbReference type="InterPro" id="IPR050359">
    <property type="entry name" value="bHLH_transcription_factors"/>
</dbReference>